<dbReference type="EMBL" id="CM055735">
    <property type="protein sequence ID" value="KAJ8008284.1"/>
    <property type="molecule type" value="Genomic_DNA"/>
</dbReference>
<name>A0ACC2GX39_DALPE</name>
<gene>
    <name evidence="1" type="ORF">DPEC_G00103230</name>
</gene>
<accession>A0ACC2GX39</accession>
<sequence length="100" mass="11513">MRKRVLRSYWRDTPHGCYNTASDATGLSSPRQWAVPTDAVLTQRFDPTPDRSRARFILRLILELHPFEYASKCAALKRPPLFALQSEAIGRNDNGVHYIR</sequence>
<evidence type="ECO:0000313" key="1">
    <source>
        <dbReference type="EMBL" id="KAJ8008284.1"/>
    </source>
</evidence>
<organism evidence="1 2">
    <name type="scientific">Dallia pectoralis</name>
    <name type="common">Alaska blackfish</name>
    <dbReference type="NCBI Taxonomy" id="75939"/>
    <lineage>
        <taxon>Eukaryota</taxon>
        <taxon>Metazoa</taxon>
        <taxon>Chordata</taxon>
        <taxon>Craniata</taxon>
        <taxon>Vertebrata</taxon>
        <taxon>Euteleostomi</taxon>
        <taxon>Actinopterygii</taxon>
        <taxon>Neopterygii</taxon>
        <taxon>Teleostei</taxon>
        <taxon>Protacanthopterygii</taxon>
        <taxon>Esociformes</taxon>
        <taxon>Umbridae</taxon>
        <taxon>Dallia</taxon>
    </lineage>
</organism>
<keyword evidence="2" id="KW-1185">Reference proteome</keyword>
<comment type="caution">
    <text evidence="1">The sequence shown here is derived from an EMBL/GenBank/DDBJ whole genome shotgun (WGS) entry which is preliminary data.</text>
</comment>
<evidence type="ECO:0000313" key="2">
    <source>
        <dbReference type="Proteomes" id="UP001157502"/>
    </source>
</evidence>
<proteinExistence type="predicted"/>
<reference evidence="1" key="1">
    <citation type="submission" date="2021-05" db="EMBL/GenBank/DDBJ databases">
        <authorList>
            <person name="Pan Q."/>
            <person name="Jouanno E."/>
            <person name="Zahm M."/>
            <person name="Klopp C."/>
            <person name="Cabau C."/>
            <person name="Louis A."/>
            <person name="Berthelot C."/>
            <person name="Parey E."/>
            <person name="Roest Crollius H."/>
            <person name="Montfort J."/>
            <person name="Robinson-Rechavi M."/>
            <person name="Bouchez O."/>
            <person name="Lampietro C."/>
            <person name="Lopez Roques C."/>
            <person name="Donnadieu C."/>
            <person name="Postlethwait J."/>
            <person name="Bobe J."/>
            <person name="Dillon D."/>
            <person name="Chandos A."/>
            <person name="von Hippel F."/>
            <person name="Guiguen Y."/>
        </authorList>
    </citation>
    <scope>NUCLEOTIDE SEQUENCE</scope>
    <source>
        <strain evidence="1">YG-Jan2019</strain>
    </source>
</reference>
<dbReference type="Proteomes" id="UP001157502">
    <property type="component" value="Chromosome 8"/>
</dbReference>
<protein>
    <submittedName>
        <fullName evidence="1">Uncharacterized protein</fullName>
    </submittedName>
</protein>